<proteinExistence type="predicted"/>
<evidence type="ECO:0000313" key="1">
    <source>
        <dbReference type="EMBL" id="PSF38262.1"/>
    </source>
</evidence>
<dbReference type="Proteomes" id="UP000239001">
    <property type="component" value="Unassembled WGS sequence"/>
</dbReference>
<gene>
    <name evidence="1" type="ORF">C7H19_07285</name>
</gene>
<protein>
    <submittedName>
        <fullName evidence="1">Uncharacterized protein</fullName>
    </submittedName>
</protein>
<keyword evidence="2" id="KW-1185">Reference proteome</keyword>
<reference evidence="1 2" key="2">
    <citation type="submission" date="2018-03" db="EMBL/GenBank/DDBJ databases">
        <authorList>
            <person name="Keele B.F."/>
        </authorList>
    </citation>
    <scope>NUCLEOTIDE SEQUENCE [LARGE SCALE GENOMIC DNA]</scope>
    <source>
        <strain evidence="1 2">CCALA 016</strain>
    </source>
</reference>
<accession>A0A2T1M0S7</accession>
<sequence>MKEFYLDSLEKLEYNQAIAHYTKVIKLRDNKGFPLGDKIAHLGNVKILIFGRSTFLVYDK</sequence>
<organism evidence="1 2">
    <name type="scientific">Aphanothece hegewaldii CCALA 016</name>
    <dbReference type="NCBI Taxonomy" id="2107694"/>
    <lineage>
        <taxon>Bacteria</taxon>
        <taxon>Bacillati</taxon>
        <taxon>Cyanobacteriota</taxon>
        <taxon>Cyanophyceae</taxon>
        <taxon>Oscillatoriophycideae</taxon>
        <taxon>Chroococcales</taxon>
        <taxon>Aphanothecaceae</taxon>
        <taxon>Aphanothece</taxon>
    </lineage>
</organism>
<name>A0A2T1M0S7_9CHRO</name>
<reference evidence="1 2" key="1">
    <citation type="submission" date="2018-03" db="EMBL/GenBank/DDBJ databases">
        <title>The ancient ancestry and fast evolution of plastids.</title>
        <authorList>
            <person name="Moore K.R."/>
            <person name="Magnabosco C."/>
            <person name="Momper L."/>
            <person name="Gold D.A."/>
            <person name="Bosak T."/>
            <person name="Fournier G.P."/>
        </authorList>
    </citation>
    <scope>NUCLEOTIDE SEQUENCE [LARGE SCALE GENOMIC DNA]</scope>
    <source>
        <strain evidence="1 2">CCALA 016</strain>
    </source>
</reference>
<dbReference type="AlphaFoldDB" id="A0A2T1M0S7"/>
<comment type="caution">
    <text evidence="1">The sequence shown here is derived from an EMBL/GenBank/DDBJ whole genome shotgun (WGS) entry which is preliminary data.</text>
</comment>
<dbReference type="EMBL" id="PXOH01000005">
    <property type="protein sequence ID" value="PSF38262.1"/>
    <property type="molecule type" value="Genomic_DNA"/>
</dbReference>
<evidence type="ECO:0000313" key="2">
    <source>
        <dbReference type="Proteomes" id="UP000239001"/>
    </source>
</evidence>